<dbReference type="InterPro" id="IPR011545">
    <property type="entry name" value="DEAD/DEAH_box_helicase_dom"/>
</dbReference>
<dbReference type="InterPro" id="IPR050361">
    <property type="entry name" value="MPP/UQCRC_Complex"/>
</dbReference>
<dbReference type="SUPFAM" id="SSF52540">
    <property type="entry name" value="P-loop containing nucleoside triphosphate hydrolases"/>
    <property type="match status" value="2"/>
</dbReference>
<dbReference type="Gene3D" id="3.40.50.2000">
    <property type="entry name" value="Glycogen Phosphorylase B"/>
    <property type="match status" value="4"/>
</dbReference>
<dbReference type="SMART" id="SM00487">
    <property type="entry name" value="DEXDc"/>
    <property type="match status" value="1"/>
</dbReference>
<dbReference type="InterPro" id="IPR001431">
    <property type="entry name" value="Pept_M16_Zn_BS"/>
</dbReference>
<dbReference type="Gramene" id="ONK81188">
    <property type="protein sequence ID" value="ONK81188"/>
    <property type="gene ID" value="A4U43_C01F26270"/>
</dbReference>
<dbReference type="GO" id="GO:0046872">
    <property type="term" value="F:metal ion binding"/>
    <property type="evidence" value="ECO:0007669"/>
    <property type="project" value="InterPro"/>
</dbReference>
<feature type="compositionally biased region" description="Acidic residues" evidence="14">
    <location>
        <begin position="604"/>
        <end position="616"/>
    </location>
</feature>
<keyword evidence="7" id="KW-0378">Hydrolase</keyword>
<evidence type="ECO:0000256" key="7">
    <source>
        <dbReference type="ARBA" id="ARBA00022801"/>
    </source>
</evidence>
<dbReference type="PROSITE" id="PS00143">
    <property type="entry name" value="INSULINASE"/>
    <property type="match status" value="1"/>
</dbReference>
<keyword evidence="8" id="KW-0347">Helicase</keyword>
<dbReference type="GO" id="GO:0006508">
    <property type="term" value="P:proteolysis"/>
    <property type="evidence" value="ECO:0007669"/>
    <property type="project" value="InterPro"/>
</dbReference>
<dbReference type="InterPro" id="IPR007863">
    <property type="entry name" value="Peptidase_M16_C"/>
</dbReference>
<feature type="domain" description="Helicase C-terminal" evidence="16">
    <location>
        <begin position="845"/>
        <end position="1021"/>
    </location>
</feature>
<dbReference type="GO" id="GO:0003724">
    <property type="term" value="F:RNA helicase activity"/>
    <property type="evidence" value="ECO:0007669"/>
    <property type="project" value="InterPro"/>
</dbReference>
<dbReference type="GO" id="GO:0003676">
    <property type="term" value="F:nucleic acid binding"/>
    <property type="evidence" value="ECO:0007669"/>
    <property type="project" value="InterPro"/>
</dbReference>
<comment type="subcellular location">
    <subcellularLocation>
        <location evidence="3">Membrane</location>
    </subcellularLocation>
    <subcellularLocation>
        <location evidence="2">Mitochondrion</location>
    </subcellularLocation>
</comment>
<evidence type="ECO:0000256" key="2">
    <source>
        <dbReference type="ARBA" id="ARBA00004173"/>
    </source>
</evidence>
<feature type="compositionally biased region" description="Basic and acidic residues" evidence="14">
    <location>
        <begin position="400"/>
        <end position="413"/>
    </location>
</feature>
<gene>
    <name evidence="18" type="ORF">A4U43_C01F26270</name>
</gene>
<dbReference type="PANTHER" id="PTHR11851">
    <property type="entry name" value="METALLOPROTEASE"/>
    <property type="match status" value="1"/>
</dbReference>
<evidence type="ECO:0000259" key="17">
    <source>
        <dbReference type="PROSITE" id="PS51195"/>
    </source>
</evidence>
<comment type="function">
    <text evidence="1">Substrate recognition and binding subunit of the essential mitochondrial processing protease (MPP), which cleaves the mitochondrial sequence off newly imported precursors proteins.</text>
</comment>
<sequence>MSSTNNTQDHHDLHIFFFPYLASGHMIPLLDTALLFAARGVKVSYVTTAGNLPSLLPAVSSAAANGASMQLLLLPFPFEEAGLPSGCENTNSLPMTDAAHEKFYNLIQLLQQPLRQLIVDHRPDFLVADELYPWTSDLAISLNIPRVVFNGTSHFTICILDQVEQMMVNSRDDDKPFVVHEIEITKAELPKVFHYPKIALDMFREASNKSYGLLLNSFDELVPEYVERLKTDGKSRRVWNVGPVSLRHWKEADNGKDDKGIKAWLDDKKDRSVLYIAFGSECVFSDDQLREIGLGLEGSGRDFIWVVLGTGASAIEQGVKRSIFAEQEEVVKAEAVKRAVDRVMGEGGEAAEIRSRAEKYKKISRSVVEEGGSSHVNLTCMIQELTKVSSARRFSSRAPRPRDGGRSGFRSERAAAGGGQGKSLIEDEAELSDWVSDLKTDSFKLGLSGSDNEEADRDRRRSGRRNERGDGIRGRDLDGFSSQRGPKGSVGFSERNSGGSMPRRRFDSDFDGGDRRGSRGSNGLRNNRSSEGFSERKTRGSQPKRRFVSDLEDEDEEEEEEEKEQFLSGQSRGRGSSSSFSKRGGRNTESSYKQGRKSIRAMSEDEDDDDDDDVYGSDDDFFGDKVDGKKLGMKDSFLKSDTSAELGNANSEKQVSRSSGGDQDSYLSNTRFDQCSISSLTLKGVKAAGYERMTLVQEATLPVILKGKDVLAKARTGTGKTVAFLLPAIEIVSKLPPINRDQKRPSINVLVICPTRELADQAGAEANTLLKFHPSIGVQVVIGGTRLALEQKRMQANPCQILVATPGRLRDHIENTPGFATRLMGVKVLVLDEADRLLDMGFRKDIEKVVAAVPKQRQTLLFSATVPDEVRQICYIAMKRDHEFVNTVEEGSEETHSQVRQMHLIAPLEKQLPILYSLLTDHIAEDVEYKVIVFCTTAMVTKLVADFLSELRLNVGVPSDREQYIHRLGRTGRKGKEGKGILLLAPWEEFFLSTIKDLPLTKAPAPLVDPDTIKKVDRALAHVEMKNKESAYQAWLGYYNSNKMIGRDKYKLVLLASEFSRSMGLENPPAIAKLVLRKMGLNNVPVPCSSPVSCKDLVDGDWMPSAIVDCSMGSQKLPSLELPLEGVTLPPPLPDKVEAGETRITTLPNGVKIASETSPNPAASIGLYVECGSVYETPASLGVTHLLERMAFKSTTNRSHLRLVREVEAIGGNVTASASREQMGYTYDALKTYMPEMVEVLIDSVRNPAFLDWEVNEQLQKVKAEIGEISNNPQGLLLESLHSAGYSGALANPLMAPESAINRLNSDILEDFVAQNYTASRIVLAATGVDHSELVSIAEPLLSDLPKVPRPQEPKSVYVGGDYRCQADSSNTHVALAFEVPGGWHQDKEAMTVTVLQMLMGGGGSFSAGGPGKGMYSRLYQRILNEHPQIQSFSAFNSIYNNSGLFGIHATTGPDFVSKAVDLAVRELLAIATPGQVDQKQLDRAKASTKSAILMNLESRMVASEDIGRQILTYGERKPIKYFLEAIEQVTLKDIEALSRKMISSPLTMASWGDGKSLIIGN</sequence>
<feature type="domain" description="DEAD-box RNA helicase Q" evidence="17">
    <location>
        <begin position="670"/>
        <end position="698"/>
    </location>
</feature>
<evidence type="ECO:0000256" key="10">
    <source>
        <dbReference type="ARBA" id="ARBA00022946"/>
    </source>
</evidence>
<dbReference type="GO" id="GO:0016020">
    <property type="term" value="C:membrane"/>
    <property type="evidence" value="ECO:0007669"/>
    <property type="project" value="UniProtKB-SubCell"/>
</dbReference>
<evidence type="ECO:0000256" key="3">
    <source>
        <dbReference type="ARBA" id="ARBA00004370"/>
    </source>
</evidence>
<keyword evidence="12" id="KW-0472">Membrane</keyword>
<dbReference type="CDD" id="cd03784">
    <property type="entry name" value="GT1_Gtf-like"/>
    <property type="match status" value="1"/>
</dbReference>
<feature type="compositionally biased region" description="Acidic residues" evidence="14">
    <location>
        <begin position="550"/>
        <end position="563"/>
    </location>
</feature>
<feature type="compositionally biased region" description="Low complexity" evidence="14">
    <location>
        <begin position="568"/>
        <end position="582"/>
    </location>
</feature>
<dbReference type="Gene3D" id="3.30.830.10">
    <property type="entry name" value="Metalloenzyme, LuxS/M16 peptidase-like"/>
    <property type="match status" value="2"/>
</dbReference>
<evidence type="ECO:0000256" key="6">
    <source>
        <dbReference type="ARBA" id="ARBA00022741"/>
    </source>
</evidence>
<dbReference type="FunFam" id="3.30.830.10:FF:000022">
    <property type="entry name" value="mitochondrial-processing peptidase subunit alpha"/>
    <property type="match status" value="1"/>
</dbReference>
<dbReference type="InterPro" id="IPR002213">
    <property type="entry name" value="UDP_glucos_trans"/>
</dbReference>
<reference evidence="19" key="1">
    <citation type="journal article" date="2017" name="Nat. Commun.">
        <title>The asparagus genome sheds light on the origin and evolution of a young Y chromosome.</title>
        <authorList>
            <person name="Harkess A."/>
            <person name="Zhou J."/>
            <person name="Xu C."/>
            <person name="Bowers J.E."/>
            <person name="Van der Hulst R."/>
            <person name="Ayyampalayam S."/>
            <person name="Mercati F."/>
            <person name="Riccardi P."/>
            <person name="McKain M.R."/>
            <person name="Kakrana A."/>
            <person name="Tang H."/>
            <person name="Ray J."/>
            <person name="Groenendijk J."/>
            <person name="Arikit S."/>
            <person name="Mathioni S.M."/>
            <person name="Nakano M."/>
            <person name="Shan H."/>
            <person name="Telgmann-Rauber A."/>
            <person name="Kanno A."/>
            <person name="Yue Z."/>
            <person name="Chen H."/>
            <person name="Li W."/>
            <person name="Chen Y."/>
            <person name="Xu X."/>
            <person name="Zhang Y."/>
            <person name="Luo S."/>
            <person name="Chen H."/>
            <person name="Gao J."/>
            <person name="Mao Z."/>
            <person name="Pires J.C."/>
            <person name="Luo M."/>
            <person name="Kudrna D."/>
            <person name="Wing R.A."/>
            <person name="Meyers B.C."/>
            <person name="Yi K."/>
            <person name="Kong H."/>
            <person name="Lavrijsen P."/>
            <person name="Sunseri F."/>
            <person name="Falavigna A."/>
            <person name="Ye Y."/>
            <person name="Leebens-Mack J.H."/>
            <person name="Chen G."/>
        </authorList>
    </citation>
    <scope>NUCLEOTIDE SEQUENCE [LARGE SCALE GENOMIC DNA]</scope>
    <source>
        <strain evidence="19">cv. DH0086</strain>
    </source>
</reference>
<proteinExistence type="inferred from homology"/>
<keyword evidence="9" id="KW-0067">ATP-binding</keyword>
<feature type="compositionally biased region" description="Low complexity" evidence="14">
    <location>
        <begin position="519"/>
        <end position="530"/>
    </location>
</feature>
<dbReference type="GO" id="GO:0004222">
    <property type="term" value="F:metalloendopeptidase activity"/>
    <property type="evidence" value="ECO:0007669"/>
    <property type="project" value="InterPro"/>
</dbReference>
<dbReference type="InterPro" id="IPR014001">
    <property type="entry name" value="Helicase_ATP-bd"/>
</dbReference>
<feature type="region of interest" description="Disordered" evidence="14">
    <location>
        <begin position="391"/>
        <end position="425"/>
    </location>
</feature>
<dbReference type="InterPro" id="IPR011765">
    <property type="entry name" value="Pept_M16_N"/>
</dbReference>
<name>A0A5P1FSI1_ASPOF</name>
<evidence type="ECO:0000259" key="15">
    <source>
        <dbReference type="PROSITE" id="PS51192"/>
    </source>
</evidence>
<keyword evidence="5" id="KW-0808">Transferase</keyword>
<evidence type="ECO:0000313" key="18">
    <source>
        <dbReference type="EMBL" id="ONK81188.1"/>
    </source>
</evidence>
<dbReference type="InterPro" id="IPR027417">
    <property type="entry name" value="P-loop_NTPase"/>
</dbReference>
<feature type="region of interest" description="Disordered" evidence="14">
    <location>
        <begin position="644"/>
        <end position="664"/>
    </location>
</feature>
<dbReference type="InterPro" id="IPR014014">
    <property type="entry name" value="RNA_helicase_DEAD_Q_motif"/>
</dbReference>
<feature type="short sequence motif" description="Q motif" evidence="13">
    <location>
        <begin position="670"/>
        <end position="698"/>
    </location>
</feature>
<protein>
    <submittedName>
        <fullName evidence="18">Uncharacterized protein</fullName>
    </submittedName>
</protein>
<dbReference type="GO" id="GO:0008194">
    <property type="term" value="F:UDP-glycosyltransferase activity"/>
    <property type="evidence" value="ECO:0007669"/>
    <property type="project" value="InterPro"/>
</dbReference>
<dbReference type="CDD" id="cd17964">
    <property type="entry name" value="DEADc_MSS116"/>
    <property type="match status" value="1"/>
</dbReference>
<evidence type="ECO:0000256" key="9">
    <source>
        <dbReference type="ARBA" id="ARBA00022840"/>
    </source>
</evidence>
<dbReference type="InterPro" id="IPR001650">
    <property type="entry name" value="Helicase_C-like"/>
</dbReference>
<feature type="region of interest" description="Disordered" evidence="14">
    <location>
        <begin position="445"/>
        <end position="616"/>
    </location>
</feature>
<evidence type="ECO:0000256" key="14">
    <source>
        <dbReference type="SAM" id="MobiDB-lite"/>
    </source>
</evidence>
<dbReference type="InterPro" id="IPR011249">
    <property type="entry name" value="Metalloenz_LuxS/M16"/>
</dbReference>
<evidence type="ECO:0000256" key="12">
    <source>
        <dbReference type="ARBA" id="ARBA00023136"/>
    </source>
</evidence>
<dbReference type="Pfam" id="PF00270">
    <property type="entry name" value="DEAD"/>
    <property type="match status" value="1"/>
</dbReference>
<evidence type="ECO:0000256" key="11">
    <source>
        <dbReference type="ARBA" id="ARBA00023128"/>
    </source>
</evidence>
<feature type="domain" description="Helicase ATP-binding" evidence="15">
    <location>
        <begin position="701"/>
        <end position="884"/>
    </location>
</feature>
<dbReference type="Gene3D" id="3.40.50.300">
    <property type="entry name" value="P-loop containing nucleotide triphosphate hydrolases"/>
    <property type="match status" value="2"/>
</dbReference>
<feature type="compositionally biased region" description="Basic and acidic residues" evidence="14">
    <location>
        <begin position="456"/>
        <end position="478"/>
    </location>
</feature>
<evidence type="ECO:0000256" key="8">
    <source>
        <dbReference type="ARBA" id="ARBA00022806"/>
    </source>
</evidence>
<dbReference type="PROSITE" id="PS51194">
    <property type="entry name" value="HELICASE_CTER"/>
    <property type="match status" value="1"/>
</dbReference>
<evidence type="ECO:0000256" key="5">
    <source>
        <dbReference type="ARBA" id="ARBA00022679"/>
    </source>
</evidence>
<dbReference type="GO" id="GO:0005739">
    <property type="term" value="C:mitochondrion"/>
    <property type="evidence" value="ECO:0007669"/>
    <property type="project" value="UniProtKB-SubCell"/>
</dbReference>
<feature type="compositionally biased region" description="Basic and acidic residues" evidence="14">
    <location>
        <begin position="504"/>
        <end position="517"/>
    </location>
</feature>
<keyword evidence="19" id="KW-1185">Reference proteome</keyword>
<dbReference type="PROSITE" id="PS00039">
    <property type="entry name" value="DEAD_ATP_HELICASE"/>
    <property type="match status" value="1"/>
</dbReference>
<dbReference type="FunFam" id="3.30.830.10:FF:000008">
    <property type="entry name" value="Mitochondrial-processing peptidase subunit beta"/>
    <property type="match status" value="1"/>
</dbReference>
<keyword evidence="10" id="KW-0809">Transit peptide</keyword>
<evidence type="ECO:0000256" key="13">
    <source>
        <dbReference type="PROSITE-ProRule" id="PRU00552"/>
    </source>
</evidence>
<evidence type="ECO:0000313" key="19">
    <source>
        <dbReference type="Proteomes" id="UP000243459"/>
    </source>
</evidence>
<dbReference type="EMBL" id="CM007381">
    <property type="protein sequence ID" value="ONK81188.1"/>
    <property type="molecule type" value="Genomic_DNA"/>
</dbReference>
<dbReference type="PROSITE" id="PS51195">
    <property type="entry name" value="Q_MOTIF"/>
    <property type="match status" value="1"/>
</dbReference>
<dbReference type="Pfam" id="PF05193">
    <property type="entry name" value="Peptidase_M16_C"/>
    <property type="match status" value="1"/>
</dbReference>
<dbReference type="Pfam" id="PF00675">
    <property type="entry name" value="Peptidase_M16"/>
    <property type="match status" value="1"/>
</dbReference>
<dbReference type="PROSITE" id="PS51192">
    <property type="entry name" value="HELICASE_ATP_BIND_1"/>
    <property type="match status" value="1"/>
</dbReference>
<dbReference type="SUPFAM" id="SSF53756">
    <property type="entry name" value="UDP-Glycosyltransferase/glycogen phosphorylase"/>
    <property type="match status" value="1"/>
</dbReference>
<evidence type="ECO:0000259" key="16">
    <source>
        <dbReference type="PROSITE" id="PS51194"/>
    </source>
</evidence>
<comment type="similarity">
    <text evidence="4">Belongs to the peptidase M16 family.</text>
</comment>
<evidence type="ECO:0000256" key="4">
    <source>
        <dbReference type="ARBA" id="ARBA00007261"/>
    </source>
</evidence>
<dbReference type="GO" id="GO:0005524">
    <property type="term" value="F:ATP binding"/>
    <property type="evidence" value="ECO:0007669"/>
    <property type="project" value="UniProtKB-KW"/>
</dbReference>
<keyword evidence="11" id="KW-0496">Mitochondrion</keyword>
<dbReference type="SUPFAM" id="SSF63411">
    <property type="entry name" value="LuxS/MPP-like metallohydrolase"/>
    <property type="match status" value="2"/>
</dbReference>
<dbReference type="PANTHER" id="PTHR11851:SF190">
    <property type="entry name" value="MITOCHONDRIAL-PROCESSING PEPTIDASE SUBUNIT ALPHA"/>
    <property type="match status" value="1"/>
</dbReference>
<dbReference type="Proteomes" id="UP000243459">
    <property type="component" value="Chromosome 1"/>
</dbReference>
<dbReference type="InterPro" id="IPR000629">
    <property type="entry name" value="RNA-helicase_DEAD-box_CS"/>
</dbReference>
<organism evidence="18 19">
    <name type="scientific">Asparagus officinalis</name>
    <name type="common">Garden asparagus</name>
    <dbReference type="NCBI Taxonomy" id="4686"/>
    <lineage>
        <taxon>Eukaryota</taxon>
        <taxon>Viridiplantae</taxon>
        <taxon>Streptophyta</taxon>
        <taxon>Embryophyta</taxon>
        <taxon>Tracheophyta</taxon>
        <taxon>Spermatophyta</taxon>
        <taxon>Magnoliopsida</taxon>
        <taxon>Liliopsida</taxon>
        <taxon>Asparagales</taxon>
        <taxon>Asparagaceae</taxon>
        <taxon>Asparagoideae</taxon>
        <taxon>Asparagus</taxon>
    </lineage>
</organism>
<keyword evidence="6" id="KW-0547">Nucleotide-binding</keyword>
<evidence type="ECO:0000256" key="1">
    <source>
        <dbReference type="ARBA" id="ARBA00002123"/>
    </source>
</evidence>
<accession>A0A5P1FSI1</accession>